<dbReference type="PRINTS" id="PR00503">
    <property type="entry name" value="BROMODOMAIN"/>
</dbReference>
<organism evidence="9 10">
    <name type="scientific">Meleagris gallopavo</name>
    <name type="common">Wild turkey</name>
    <dbReference type="NCBI Taxonomy" id="9103"/>
    <lineage>
        <taxon>Eukaryota</taxon>
        <taxon>Metazoa</taxon>
        <taxon>Chordata</taxon>
        <taxon>Craniata</taxon>
        <taxon>Vertebrata</taxon>
        <taxon>Euteleostomi</taxon>
        <taxon>Archelosauria</taxon>
        <taxon>Archosauria</taxon>
        <taxon>Dinosauria</taxon>
        <taxon>Saurischia</taxon>
        <taxon>Theropoda</taxon>
        <taxon>Coelurosauria</taxon>
        <taxon>Aves</taxon>
        <taxon>Neognathae</taxon>
        <taxon>Galloanserae</taxon>
        <taxon>Galliformes</taxon>
        <taxon>Phasianidae</taxon>
        <taxon>Meleagridinae</taxon>
        <taxon>Meleagris</taxon>
    </lineage>
</organism>
<comment type="subcellular location">
    <subcellularLocation>
        <location evidence="1">Nucleus</location>
    </subcellularLocation>
</comment>
<dbReference type="PANTHER" id="PTHR22881">
    <property type="entry name" value="BROMODOMAIN CONTAINING PROTEIN"/>
    <property type="match status" value="1"/>
</dbReference>
<gene>
    <name evidence="9" type="primary">BRD7</name>
</gene>
<dbReference type="Pfam" id="PF00439">
    <property type="entry name" value="Bromodomain"/>
    <property type="match status" value="1"/>
</dbReference>
<dbReference type="AlphaFoldDB" id="G3URS4"/>
<accession>G3URS4</accession>
<evidence type="ECO:0000256" key="1">
    <source>
        <dbReference type="ARBA" id="ARBA00004123"/>
    </source>
</evidence>
<feature type="domain" description="Bromo" evidence="8">
    <location>
        <begin position="127"/>
        <end position="197"/>
    </location>
</feature>
<dbReference type="InterPro" id="IPR021900">
    <property type="entry name" value="DUF3512"/>
</dbReference>
<dbReference type="Bgee" id="ENSMGAG00000004779">
    <property type="expression patterns" value="Expressed in bursa of Fabricius and 17 other cell types or tissues"/>
</dbReference>
<dbReference type="PROSITE" id="PS50014">
    <property type="entry name" value="BROMODOMAIN_2"/>
    <property type="match status" value="1"/>
</dbReference>
<evidence type="ECO:0000256" key="3">
    <source>
        <dbReference type="ARBA" id="ARBA00023117"/>
    </source>
</evidence>
<dbReference type="GO" id="GO:0005634">
    <property type="term" value="C:nucleus"/>
    <property type="evidence" value="ECO:0007669"/>
    <property type="project" value="UniProtKB-SubCell"/>
</dbReference>
<keyword evidence="10" id="KW-1185">Reference proteome</keyword>
<evidence type="ECO:0000313" key="10">
    <source>
        <dbReference type="Proteomes" id="UP000001645"/>
    </source>
</evidence>
<reference evidence="9" key="2">
    <citation type="submission" date="2025-08" db="UniProtKB">
        <authorList>
            <consortium name="Ensembl"/>
        </authorList>
    </citation>
    <scope>IDENTIFICATION</scope>
</reference>
<dbReference type="FunCoup" id="G3URS4">
    <property type="interactions" value="833"/>
</dbReference>
<keyword evidence="3 6" id="KW-0103">Bromodomain</keyword>
<dbReference type="InterPro" id="IPR036427">
    <property type="entry name" value="Bromodomain-like_sf"/>
</dbReference>
<evidence type="ECO:0000259" key="8">
    <source>
        <dbReference type="PROSITE" id="PS50014"/>
    </source>
</evidence>
<dbReference type="HOGENOM" id="CLU_020704_0_1_1"/>
<evidence type="ECO:0000256" key="5">
    <source>
        <dbReference type="ARBA" id="ARBA00023242"/>
    </source>
</evidence>
<evidence type="ECO:0000256" key="6">
    <source>
        <dbReference type="PROSITE-ProRule" id="PRU00035"/>
    </source>
</evidence>
<evidence type="ECO:0000256" key="2">
    <source>
        <dbReference type="ARBA" id="ARBA00023015"/>
    </source>
</evidence>
<feature type="compositionally biased region" description="Basic and acidic residues" evidence="7">
    <location>
        <begin position="250"/>
        <end position="277"/>
    </location>
</feature>
<keyword evidence="2" id="KW-0805">Transcription regulation</keyword>
<protein>
    <recommendedName>
        <fullName evidence="8">Bromo domain-containing protein</fullName>
    </recommendedName>
</protein>
<feature type="region of interest" description="Disordered" evidence="7">
    <location>
        <begin position="236"/>
        <end position="277"/>
    </location>
</feature>
<dbReference type="FunFam" id="1.20.920.10:FF:000022">
    <property type="entry name" value="Putative bromodomain-containing protein 9"/>
    <property type="match status" value="1"/>
</dbReference>
<dbReference type="Pfam" id="PF12024">
    <property type="entry name" value="DUF3512"/>
    <property type="match status" value="1"/>
</dbReference>
<dbReference type="SMART" id="SM00297">
    <property type="entry name" value="BROMO"/>
    <property type="match status" value="1"/>
</dbReference>
<keyword evidence="5" id="KW-0539">Nucleus</keyword>
<dbReference type="InterPro" id="IPR051831">
    <property type="entry name" value="Bromodomain_contain_prot"/>
</dbReference>
<proteinExistence type="predicted"/>
<dbReference type="Proteomes" id="UP000001645">
    <property type="component" value="Chromosome 13"/>
</dbReference>
<feature type="compositionally biased region" description="Basic residues" evidence="7">
    <location>
        <begin position="10"/>
        <end position="23"/>
    </location>
</feature>
<dbReference type="CDD" id="cd05513">
    <property type="entry name" value="Bromo_brd7_like"/>
    <property type="match status" value="1"/>
</dbReference>
<evidence type="ECO:0000256" key="7">
    <source>
        <dbReference type="SAM" id="MobiDB-lite"/>
    </source>
</evidence>
<sequence>MKSTRTEKGKRGRREKNKFLEKRRRKEREKLRYAFVLLYISKKKTNTAMEEYLQLCLPLLADREQEDKRKRDREHPDSEGEQELKCQTPIRLELSPEKPLTSTLSKQEEVEQTPLQEALNQLMRQLQRKDPSSFFSFPVTDFIAPGYSMIIKNPMDFSTMKEKIKNNGYQSIEELKDNFKLMCTNAMTYNKPDTIYYKAAKKLLHSGMKILSQERIQSLKQSIEFMADLQKTRKQKDKVELQLSGEDESCSGKDKGEPVDGDIKAFKTPNKEHKKKDKDLLEDKLRINSLEREQEQIDRIVRESGGKLTRRLANSQCEFERRKPDGTTTLGLLNPVDLTAGEPGYCPVKLGMTAGRLQSGVNTLQGFKEDKRNKVTPVTYLNYGPYSSYAPTYDSTFANISKEDSDLIYSTYGEDSNQGSFSIHEFLMKSQDYPFLMADSLLDVLTKGGHSRSLRELETPLEEDEGPHERSDALKEIMEIDIAARLDSAHNDRLTALKAVTNFGMPMEEFDSEEAEIFQRKLDETTKLLRELQDAQNERLSTKPPPNMICLLGPSYREMHLAERVTNNLKELAQQVTPGDIVSTYGIRKAMGISIPLPDTEDSGVDLTDEFQEPKKTVTITENECGPVTV</sequence>
<reference evidence="9 10" key="1">
    <citation type="journal article" date="2010" name="PLoS Biol.">
        <title>Multi-platform next-generation sequencing of the domestic turkey (Meleagris gallopavo): genome assembly and analysis.</title>
        <authorList>
            <person name="Dalloul R.A."/>
            <person name="Long J.A."/>
            <person name="Zimin A.V."/>
            <person name="Aslam L."/>
            <person name="Beal K."/>
            <person name="Blomberg L.A."/>
            <person name="Bouffard P."/>
            <person name="Burt D.W."/>
            <person name="Crasta O."/>
            <person name="Crooijmans R.P."/>
            <person name="Cooper K."/>
            <person name="Coulombe R.A."/>
            <person name="De S."/>
            <person name="Delany M.E."/>
            <person name="Dodgson J.B."/>
            <person name="Dong J.J."/>
            <person name="Evans C."/>
            <person name="Frederickson K.M."/>
            <person name="Flicek P."/>
            <person name="Florea L."/>
            <person name="Folkerts O."/>
            <person name="Groenen M.A."/>
            <person name="Harkins T.T."/>
            <person name="Herrero J."/>
            <person name="Hoffmann S."/>
            <person name="Megens H.J."/>
            <person name="Jiang A."/>
            <person name="de Jong P."/>
            <person name="Kaiser P."/>
            <person name="Kim H."/>
            <person name="Kim K.W."/>
            <person name="Kim S."/>
            <person name="Langenberger D."/>
            <person name="Lee M.K."/>
            <person name="Lee T."/>
            <person name="Mane S."/>
            <person name="Marcais G."/>
            <person name="Marz M."/>
            <person name="McElroy A.P."/>
            <person name="Modise T."/>
            <person name="Nefedov M."/>
            <person name="Notredame C."/>
            <person name="Paton I.R."/>
            <person name="Payne W.S."/>
            <person name="Pertea G."/>
            <person name="Prickett D."/>
            <person name="Puiu D."/>
            <person name="Qioa D."/>
            <person name="Raineri E."/>
            <person name="Ruffier M."/>
            <person name="Salzberg S.L."/>
            <person name="Schatz M.C."/>
            <person name="Scheuring C."/>
            <person name="Schmidt C.J."/>
            <person name="Schroeder S."/>
            <person name="Searle S.M."/>
            <person name="Smith E.J."/>
            <person name="Smith J."/>
            <person name="Sonstegard T.S."/>
            <person name="Stadler P.F."/>
            <person name="Tafer H."/>
            <person name="Tu Z.J."/>
            <person name="Van Tassell C.P."/>
            <person name="Vilella A.J."/>
            <person name="Williams K.P."/>
            <person name="Yorke J.A."/>
            <person name="Zhang L."/>
            <person name="Zhang H.B."/>
            <person name="Zhang X."/>
            <person name="Zhang Y."/>
            <person name="Reed K.M."/>
        </authorList>
    </citation>
    <scope>NUCLEOTIDE SEQUENCE [LARGE SCALE GENOMIC DNA]</scope>
</reference>
<dbReference type="SUPFAM" id="SSF47370">
    <property type="entry name" value="Bromodomain"/>
    <property type="match status" value="1"/>
</dbReference>
<dbReference type="GO" id="GO:0006357">
    <property type="term" value="P:regulation of transcription by RNA polymerase II"/>
    <property type="evidence" value="ECO:0007669"/>
    <property type="project" value="TreeGrafter"/>
</dbReference>
<reference evidence="9" key="3">
    <citation type="submission" date="2025-09" db="UniProtKB">
        <authorList>
            <consortium name="Ensembl"/>
        </authorList>
    </citation>
    <scope>IDENTIFICATION</scope>
</reference>
<name>G3URS4_MELGA</name>
<dbReference type="GeneTree" id="ENSGT00950000183170"/>
<dbReference type="Ensembl" id="ENSMGAT00000020844.2">
    <property type="protein sequence ID" value="ENSMGAP00000018387.2"/>
    <property type="gene ID" value="ENSMGAG00000004779.3"/>
</dbReference>
<keyword evidence="4" id="KW-0804">Transcription</keyword>
<feature type="region of interest" description="Disordered" evidence="7">
    <location>
        <begin position="1"/>
        <end position="23"/>
    </location>
</feature>
<feature type="compositionally biased region" description="Basic and acidic residues" evidence="7">
    <location>
        <begin position="67"/>
        <end position="84"/>
    </location>
</feature>
<evidence type="ECO:0000313" key="9">
    <source>
        <dbReference type="Ensembl" id="ENSMGAP00000018387.2"/>
    </source>
</evidence>
<evidence type="ECO:0000256" key="4">
    <source>
        <dbReference type="ARBA" id="ARBA00023163"/>
    </source>
</evidence>
<feature type="region of interest" description="Disordered" evidence="7">
    <location>
        <begin position="67"/>
        <end position="111"/>
    </location>
</feature>
<dbReference type="PANTHER" id="PTHR22881:SF12">
    <property type="entry name" value="BROMODOMAIN-CONTAINING PROTEIN 7"/>
    <property type="match status" value="1"/>
</dbReference>
<dbReference type="InterPro" id="IPR001487">
    <property type="entry name" value="Bromodomain"/>
</dbReference>
<dbReference type="Gene3D" id="1.20.920.10">
    <property type="entry name" value="Bromodomain-like"/>
    <property type="match status" value="1"/>
</dbReference>
<dbReference type="InParanoid" id="G3URS4"/>